<name>A0A1M6NC96_9BACT</name>
<feature type="binding site" evidence="1">
    <location>
        <position position="114"/>
    </location>
    <ligand>
        <name>a divalent metal cation</name>
        <dbReference type="ChEBI" id="CHEBI:60240"/>
        <label>2</label>
    </ligand>
</feature>
<reference evidence="2 3" key="1">
    <citation type="submission" date="2016-11" db="EMBL/GenBank/DDBJ databases">
        <authorList>
            <person name="Jaros S."/>
            <person name="Januszkiewicz K."/>
            <person name="Wedrychowicz H."/>
        </authorList>
    </citation>
    <scope>NUCLEOTIDE SEQUENCE [LARGE SCALE GENOMIC DNA]</scope>
    <source>
        <strain evidence="2 3">DSM 27063</strain>
    </source>
</reference>
<accession>A0A1M6NC96</accession>
<dbReference type="InterPro" id="IPR001130">
    <property type="entry name" value="TatD-like"/>
</dbReference>
<dbReference type="SUPFAM" id="SSF51556">
    <property type="entry name" value="Metallo-dependent hydrolases"/>
    <property type="match status" value="1"/>
</dbReference>
<evidence type="ECO:0000313" key="2">
    <source>
        <dbReference type="EMBL" id="SHJ93206.1"/>
    </source>
</evidence>
<keyword evidence="3" id="KW-1185">Reference proteome</keyword>
<dbReference type="Gene3D" id="3.20.20.140">
    <property type="entry name" value="Metal-dependent hydrolases"/>
    <property type="match status" value="1"/>
</dbReference>
<dbReference type="InterPro" id="IPR032466">
    <property type="entry name" value="Metal_Hydrolase"/>
</dbReference>
<dbReference type="AlphaFoldDB" id="A0A1M6NC96"/>
<dbReference type="Pfam" id="PF01026">
    <property type="entry name" value="TatD_DNase"/>
    <property type="match status" value="1"/>
</dbReference>
<proteinExistence type="predicted"/>
<organism evidence="2 3">
    <name type="scientific">Tangfeifania diversioriginum</name>
    <dbReference type="NCBI Taxonomy" id="1168035"/>
    <lineage>
        <taxon>Bacteria</taxon>
        <taxon>Pseudomonadati</taxon>
        <taxon>Bacteroidota</taxon>
        <taxon>Bacteroidia</taxon>
        <taxon>Marinilabiliales</taxon>
        <taxon>Prolixibacteraceae</taxon>
        <taxon>Tangfeifania</taxon>
    </lineage>
</organism>
<dbReference type="CDD" id="cd01310">
    <property type="entry name" value="TatD_DNAse"/>
    <property type="match status" value="1"/>
</dbReference>
<dbReference type="EMBL" id="FQZE01000041">
    <property type="protein sequence ID" value="SHJ93206.1"/>
    <property type="molecule type" value="Genomic_DNA"/>
</dbReference>
<dbReference type="Proteomes" id="UP000184050">
    <property type="component" value="Unassembled WGS sequence"/>
</dbReference>
<protein>
    <submittedName>
        <fullName evidence="2">TatD DNase family protein</fullName>
    </submittedName>
</protein>
<dbReference type="GO" id="GO:0046872">
    <property type="term" value="F:metal ion binding"/>
    <property type="evidence" value="ECO:0007669"/>
    <property type="project" value="UniProtKB-KW"/>
</dbReference>
<feature type="binding site" evidence="1">
    <location>
        <position position="79"/>
    </location>
    <ligand>
        <name>a divalent metal cation</name>
        <dbReference type="ChEBI" id="CHEBI:60240"/>
        <label>1</label>
    </ligand>
</feature>
<evidence type="ECO:0000256" key="1">
    <source>
        <dbReference type="PIRSR" id="PIRSR005902-1"/>
    </source>
</evidence>
<dbReference type="PANTHER" id="PTHR47176">
    <property type="entry name" value="OSJNBA0020J04.13 PROTEIN"/>
    <property type="match status" value="1"/>
</dbReference>
<keyword evidence="1" id="KW-0479">Metal-binding</keyword>
<sequence length="229" mass="26807">MPINPIPYIDIHTHQSRQNEDVVTVQNLFPGGNIPSFNGKNFFSVGLHPWEIKSKTENNERLVMMEDALELDHVIFVGECGLDKRTDTDFNEQVRVFRAQVFMAEEYQKPLIIHCVKAYNEIIEIHKSEHPSVPWIFHGYNANREMTEQLVERNMFFSFGKILSNDNAKALDSFRFLPIEKIFLETDEFEGDIGEIFRRGARLRNMPPDDLKEAVWENFNRIENVSFKV</sequence>
<feature type="binding site" evidence="1">
    <location>
        <position position="138"/>
    </location>
    <ligand>
        <name>a divalent metal cation</name>
        <dbReference type="ChEBI" id="CHEBI:60240"/>
        <label>2</label>
    </ligand>
</feature>
<dbReference type="GO" id="GO:0016788">
    <property type="term" value="F:hydrolase activity, acting on ester bonds"/>
    <property type="evidence" value="ECO:0007669"/>
    <property type="project" value="InterPro"/>
</dbReference>
<evidence type="ECO:0000313" key="3">
    <source>
        <dbReference type="Proteomes" id="UP000184050"/>
    </source>
</evidence>
<gene>
    <name evidence="2" type="ORF">SAMN05444280_14118</name>
</gene>
<dbReference type="STRING" id="1168035.SAMN05444280_14118"/>
<dbReference type="RefSeq" id="WP_175552572.1">
    <property type="nucleotide sequence ID" value="NZ_FQZE01000041.1"/>
</dbReference>
<feature type="binding site" evidence="1">
    <location>
        <position position="187"/>
    </location>
    <ligand>
        <name>a divalent metal cation</name>
        <dbReference type="ChEBI" id="CHEBI:60240"/>
        <label>1</label>
    </ligand>
</feature>
<dbReference type="PANTHER" id="PTHR47176:SF1">
    <property type="entry name" value="OS04G0577500 PROTEIN"/>
    <property type="match status" value="1"/>
</dbReference>